<proteinExistence type="inferred from homology"/>
<evidence type="ECO:0000256" key="8">
    <source>
        <dbReference type="ARBA" id="ARBA00022840"/>
    </source>
</evidence>
<dbReference type="FunFam" id="3.30.420.40:FF:000086">
    <property type="entry name" value="Glycerol kinase"/>
    <property type="match status" value="1"/>
</dbReference>
<dbReference type="Gene3D" id="3.30.420.40">
    <property type="match status" value="2"/>
</dbReference>
<keyword evidence="8" id="KW-0067">ATP-binding</keyword>
<comment type="pathway">
    <text evidence="1">Polyol metabolism; glycerol degradation via glycerol kinase pathway; sn-glycerol 3-phosphate from glycerol: step 1/1.</text>
</comment>
<evidence type="ECO:0000313" key="15">
    <source>
        <dbReference type="RefSeq" id="XP_034107107.1"/>
    </source>
</evidence>
<comment type="similarity">
    <text evidence="2 10">Belongs to the FGGY kinase family.</text>
</comment>
<dbReference type="GO" id="GO:0005739">
    <property type="term" value="C:mitochondrion"/>
    <property type="evidence" value="ECO:0007669"/>
    <property type="project" value="TreeGrafter"/>
</dbReference>
<keyword evidence="6 10" id="KW-0418">Kinase</keyword>
<dbReference type="EC" id="2.7.1.30" evidence="3"/>
<dbReference type="InterPro" id="IPR018484">
    <property type="entry name" value="FGGY_N"/>
</dbReference>
<evidence type="ECO:0000256" key="4">
    <source>
        <dbReference type="ARBA" id="ARBA00022679"/>
    </source>
</evidence>
<keyword evidence="14" id="KW-1185">Reference proteome</keyword>
<keyword evidence="11" id="KW-0812">Transmembrane</keyword>
<keyword evidence="5" id="KW-0547">Nucleotide-binding</keyword>
<dbReference type="PANTHER" id="PTHR10196">
    <property type="entry name" value="SUGAR KINASE"/>
    <property type="match status" value="1"/>
</dbReference>
<evidence type="ECO:0000256" key="7">
    <source>
        <dbReference type="ARBA" id="ARBA00022798"/>
    </source>
</evidence>
<keyword evidence="11" id="KW-1133">Transmembrane helix</keyword>
<dbReference type="InterPro" id="IPR043129">
    <property type="entry name" value="ATPase_NBD"/>
</dbReference>
<dbReference type="PROSITE" id="PS00445">
    <property type="entry name" value="FGGY_KINASES_2"/>
    <property type="match status" value="1"/>
</dbReference>
<sequence>MKNMNDGRYGRFGALIGVAYVSSTHCRFLIYSTKNAEVLAYHELKLRQIVHNAGWLEYDPAEIWKHMQECIETAYKNLVILEISPHDIIAVGISNQRGTTVLWNKQTGQALHNAIGWSDCRSTPLLKSLLNNVKRNVNYVRHRSGLPLSSCFSALKIKWLLENVPSVAKAVEDEQCMFGTLDSWLLWNLTGGVDVGVHSTDVTNAHYTSLMNLAGQQWDAKLCKFFKLPMGILPRIRSNSEIFGYIVEGPLLGVPIAGVMGEQPAALLGQLCIKAGQNVCTLDDSCFVLLNTAQQMIESDNGLITGIAHKLGPTADTHFTLEGAISNAGSTVNWLRQGLKISTEISSNDNVVESLNTFIGENSMISSSCSSSMLNAECGLAAKRSEITFVPAFHGLYAPYWRYDARGIILGLTSQTTAENITQAAYEATGFQIYEVLQAFKKDTTNWDPACMPPVLTFGGEYSEDSHLVQFVADIIGWMLERPQTTSPAGLGAMIAAGVTMRVVSLPYATRMYAPPTDVFSPTTTQNRRELLYRRWDYAVKKCLHWNNYETYEADVELFAQRERDPNLPIRRSIPGSIFLTTSFAMLLLASFFKNNRLT</sequence>
<keyword evidence="7" id="KW-0319">Glycerol metabolism</keyword>
<evidence type="ECO:0000259" key="13">
    <source>
        <dbReference type="Pfam" id="PF02782"/>
    </source>
</evidence>
<dbReference type="SUPFAM" id="SSF53067">
    <property type="entry name" value="Actin-like ATPase domain"/>
    <property type="match status" value="2"/>
</dbReference>
<feature type="transmembrane region" description="Helical" evidence="11">
    <location>
        <begin position="574"/>
        <end position="593"/>
    </location>
</feature>
<organism evidence="14 15">
    <name type="scientific">Drosophila albomicans</name>
    <name type="common">Fruit fly</name>
    <dbReference type="NCBI Taxonomy" id="7291"/>
    <lineage>
        <taxon>Eukaryota</taxon>
        <taxon>Metazoa</taxon>
        <taxon>Ecdysozoa</taxon>
        <taxon>Arthropoda</taxon>
        <taxon>Hexapoda</taxon>
        <taxon>Insecta</taxon>
        <taxon>Pterygota</taxon>
        <taxon>Neoptera</taxon>
        <taxon>Endopterygota</taxon>
        <taxon>Diptera</taxon>
        <taxon>Brachycera</taxon>
        <taxon>Muscomorpha</taxon>
        <taxon>Ephydroidea</taxon>
        <taxon>Drosophilidae</taxon>
        <taxon>Drosophila</taxon>
    </lineage>
</organism>
<keyword evidence="4 10" id="KW-0808">Transferase</keyword>
<evidence type="ECO:0000259" key="12">
    <source>
        <dbReference type="Pfam" id="PF00370"/>
    </source>
</evidence>
<dbReference type="Pfam" id="PF00370">
    <property type="entry name" value="FGGY_N"/>
    <property type="match status" value="1"/>
</dbReference>
<name>A0A6P8YJR7_DROAB</name>
<dbReference type="Proteomes" id="UP000515160">
    <property type="component" value="Chromosome 3"/>
</dbReference>
<evidence type="ECO:0000256" key="10">
    <source>
        <dbReference type="RuleBase" id="RU003733"/>
    </source>
</evidence>
<dbReference type="RefSeq" id="XP_034107107.1">
    <property type="nucleotide sequence ID" value="XM_034251216.2"/>
</dbReference>
<dbReference type="GO" id="GO:0005524">
    <property type="term" value="F:ATP binding"/>
    <property type="evidence" value="ECO:0007669"/>
    <property type="project" value="UniProtKB-KW"/>
</dbReference>
<dbReference type="OrthoDB" id="5422795at2759"/>
<evidence type="ECO:0000256" key="5">
    <source>
        <dbReference type="ARBA" id="ARBA00022741"/>
    </source>
</evidence>
<protein>
    <recommendedName>
        <fullName evidence="3">glycerol kinase</fullName>
        <ecNumber evidence="3">2.7.1.30</ecNumber>
    </recommendedName>
    <alternativeName>
        <fullName evidence="9">ATP:glycerol 3-phosphotransferase</fullName>
    </alternativeName>
</protein>
<accession>A0A6P8YJR7</accession>
<reference evidence="15" key="1">
    <citation type="submission" date="2025-08" db="UniProtKB">
        <authorList>
            <consortium name="RefSeq"/>
        </authorList>
    </citation>
    <scope>IDENTIFICATION</scope>
    <source>
        <strain evidence="15">15112-1751.03</strain>
        <tissue evidence="15">Whole Adult</tissue>
    </source>
</reference>
<dbReference type="InterPro" id="IPR018483">
    <property type="entry name" value="Carb_kinase_FGGY_CS"/>
</dbReference>
<evidence type="ECO:0000256" key="3">
    <source>
        <dbReference type="ARBA" id="ARBA00012099"/>
    </source>
</evidence>
<keyword evidence="11" id="KW-0472">Membrane</keyword>
<dbReference type="UniPathway" id="UPA00618">
    <property type="reaction ID" value="UER00672"/>
</dbReference>
<dbReference type="GeneID" id="117569877"/>
<dbReference type="GO" id="GO:0004370">
    <property type="term" value="F:glycerol kinase activity"/>
    <property type="evidence" value="ECO:0007669"/>
    <property type="project" value="UniProtKB-EC"/>
</dbReference>
<evidence type="ECO:0000256" key="11">
    <source>
        <dbReference type="SAM" id="Phobius"/>
    </source>
</evidence>
<dbReference type="PANTHER" id="PTHR10196:SF69">
    <property type="entry name" value="GLYCEROL KINASE"/>
    <property type="match status" value="1"/>
</dbReference>
<feature type="domain" description="Carbohydrate kinase FGGY C-terminal" evidence="13">
    <location>
        <begin position="279"/>
        <end position="500"/>
    </location>
</feature>
<feature type="domain" description="Carbohydrate kinase FGGY N-terminal" evidence="12">
    <location>
        <begin position="24"/>
        <end position="269"/>
    </location>
</feature>
<evidence type="ECO:0000256" key="2">
    <source>
        <dbReference type="ARBA" id="ARBA00009156"/>
    </source>
</evidence>
<dbReference type="AlphaFoldDB" id="A0A6P8YJR7"/>
<evidence type="ECO:0000256" key="9">
    <source>
        <dbReference type="ARBA" id="ARBA00043149"/>
    </source>
</evidence>
<evidence type="ECO:0000313" key="14">
    <source>
        <dbReference type="Proteomes" id="UP000515160"/>
    </source>
</evidence>
<dbReference type="InterPro" id="IPR018485">
    <property type="entry name" value="FGGY_C"/>
</dbReference>
<dbReference type="GO" id="GO:0019563">
    <property type="term" value="P:glycerol catabolic process"/>
    <property type="evidence" value="ECO:0007669"/>
    <property type="project" value="UniProtKB-UniPathway"/>
</dbReference>
<evidence type="ECO:0000256" key="6">
    <source>
        <dbReference type="ARBA" id="ARBA00022777"/>
    </source>
</evidence>
<gene>
    <name evidence="15" type="primary">LOC117569877</name>
</gene>
<evidence type="ECO:0000256" key="1">
    <source>
        <dbReference type="ARBA" id="ARBA00005190"/>
    </source>
</evidence>
<dbReference type="Pfam" id="PF02782">
    <property type="entry name" value="FGGY_C"/>
    <property type="match status" value="1"/>
</dbReference>